<evidence type="ECO:0000256" key="3">
    <source>
        <dbReference type="SAM" id="MobiDB-lite"/>
    </source>
</evidence>
<accession>A0A8C3BRW6</accession>
<dbReference type="InterPro" id="IPR037171">
    <property type="entry name" value="NagB/RpiA_transferase-like"/>
</dbReference>
<dbReference type="Proteomes" id="UP000694556">
    <property type="component" value="Unassembled WGS sequence"/>
</dbReference>
<dbReference type="Gene3D" id="1.20.120.420">
    <property type="entry name" value="translation initiation factor eif-2b, domain 1"/>
    <property type="match status" value="1"/>
</dbReference>
<reference evidence="4" key="1">
    <citation type="submission" date="2025-08" db="UniProtKB">
        <authorList>
            <consortium name="Ensembl"/>
        </authorList>
    </citation>
    <scope>IDENTIFICATION</scope>
</reference>
<reference evidence="4" key="2">
    <citation type="submission" date="2025-09" db="UniProtKB">
        <authorList>
            <consortium name="Ensembl"/>
        </authorList>
    </citation>
    <scope>IDENTIFICATION</scope>
</reference>
<dbReference type="PANTHER" id="PTHR43475">
    <property type="entry name" value="METHYLTHIORIBOSE-1-PHOSPHATE ISOMERASE"/>
    <property type="match status" value="1"/>
</dbReference>
<dbReference type="Pfam" id="PF01008">
    <property type="entry name" value="IF-2B"/>
    <property type="match status" value="1"/>
</dbReference>
<name>A0A8C3BRW6_CAIMO</name>
<dbReference type="Gene3D" id="3.40.50.10470">
    <property type="entry name" value="Translation initiation factor eif-2b, domain 2"/>
    <property type="match status" value="1"/>
</dbReference>
<feature type="region of interest" description="Disordered" evidence="3">
    <location>
        <begin position="125"/>
        <end position="146"/>
    </location>
</feature>
<feature type="compositionally biased region" description="Gly residues" evidence="3">
    <location>
        <begin position="136"/>
        <end position="146"/>
    </location>
</feature>
<dbReference type="GO" id="GO:0046523">
    <property type="term" value="F:S-methyl-5-thioribose-1-phosphate isomerase activity"/>
    <property type="evidence" value="ECO:0007669"/>
    <property type="project" value="TreeGrafter"/>
</dbReference>
<dbReference type="InterPro" id="IPR000649">
    <property type="entry name" value="IF-2B-related"/>
</dbReference>
<proteinExistence type="inferred from homology"/>
<evidence type="ECO:0000256" key="1">
    <source>
        <dbReference type="ARBA" id="ARBA00007251"/>
    </source>
</evidence>
<organism evidence="4 5">
    <name type="scientific">Cairina moschata</name>
    <name type="common">Muscovy duck</name>
    <dbReference type="NCBI Taxonomy" id="8855"/>
    <lineage>
        <taxon>Eukaryota</taxon>
        <taxon>Metazoa</taxon>
        <taxon>Chordata</taxon>
        <taxon>Craniata</taxon>
        <taxon>Vertebrata</taxon>
        <taxon>Euteleostomi</taxon>
        <taxon>Archelosauria</taxon>
        <taxon>Archosauria</taxon>
        <taxon>Dinosauria</taxon>
        <taxon>Saurischia</taxon>
        <taxon>Theropoda</taxon>
        <taxon>Coelurosauria</taxon>
        <taxon>Aves</taxon>
        <taxon>Neognathae</taxon>
        <taxon>Galloanserae</taxon>
        <taxon>Anseriformes</taxon>
        <taxon>Anatidae</taxon>
        <taxon>Anatinae</taxon>
        <taxon>Cairina</taxon>
    </lineage>
</organism>
<evidence type="ECO:0008006" key="6">
    <source>
        <dbReference type="Google" id="ProtNLM"/>
    </source>
</evidence>
<keyword evidence="5" id="KW-1185">Reference proteome</keyword>
<dbReference type="SUPFAM" id="SSF100950">
    <property type="entry name" value="NagB/RpiA/CoA transferase-like"/>
    <property type="match status" value="2"/>
</dbReference>
<dbReference type="AlphaFoldDB" id="A0A8C3BRW6"/>
<sequence length="269" mass="27308">VTPWAACLPPGALSALRYRRGSLSVLDQRRLPAEVRYEAVRDVERARAAIAAMEVRGAPAIALVGCLALAVELWAGGGPDVPEGGSAEALEAFVDERLRRLEGARPTGSNMEREARRLREMVRGRLGESPPPGEAGDTGWGGGDGGVGTWGGGTGMGTWGGGHGDGGTMGAVTVTGPHRPGWGWGLVSGVPSDPMPGVSPPPRAPSPAVVVGADRVAANGDTANKVGTYPLALAAREHGVPLYVAAPSASCDPALPSGGQLPLEERPGS</sequence>
<dbReference type="Ensembl" id="ENSCMMT00000011643.1">
    <property type="protein sequence ID" value="ENSCMMP00000010581.1"/>
    <property type="gene ID" value="ENSCMMG00000006670.1"/>
</dbReference>
<feature type="region of interest" description="Disordered" evidence="3">
    <location>
        <begin position="249"/>
        <end position="269"/>
    </location>
</feature>
<comment type="similarity">
    <text evidence="1 2">Belongs to the eIF-2B alpha/beta/delta subunits family.</text>
</comment>
<evidence type="ECO:0000313" key="5">
    <source>
        <dbReference type="Proteomes" id="UP000694556"/>
    </source>
</evidence>
<dbReference type="InterPro" id="IPR027363">
    <property type="entry name" value="M1Pi_N"/>
</dbReference>
<dbReference type="GO" id="GO:0019509">
    <property type="term" value="P:L-methionine salvage from methylthioadenosine"/>
    <property type="evidence" value="ECO:0007669"/>
    <property type="project" value="TreeGrafter"/>
</dbReference>
<evidence type="ECO:0000313" key="4">
    <source>
        <dbReference type="Ensembl" id="ENSCMMP00000010581.1"/>
    </source>
</evidence>
<dbReference type="PANTHER" id="PTHR43475:SF1">
    <property type="entry name" value="METHYLTHIORIBOSE-1-PHOSPHATE ISOMERASE"/>
    <property type="match status" value="1"/>
</dbReference>
<evidence type="ECO:0000256" key="2">
    <source>
        <dbReference type="RuleBase" id="RU003814"/>
    </source>
</evidence>
<dbReference type="InterPro" id="IPR042529">
    <property type="entry name" value="IF_2B-like_C"/>
</dbReference>
<protein>
    <recommendedName>
        <fullName evidence="6">Methylthioribose-1-phosphate isomerase</fullName>
    </recommendedName>
</protein>